<dbReference type="GO" id="GO:0005886">
    <property type="term" value="C:plasma membrane"/>
    <property type="evidence" value="ECO:0007669"/>
    <property type="project" value="UniProtKB-SubCell"/>
</dbReference>
<keyword evidence="5 7" id="KW-1133">Transmembrane helix</keyword>
<dbReference type="Pfam" id="PF03994">
    <property type="entry name" value="DUF350"/>
    <property type="match status" value="1"/>
</dbReference>
<sequence length="147" mass="16177">MPNNEDNHAVDTLMNYPIAAALAYFSVGILLLIVCLACFEWVTRYKCWDEIRKGNVAVAMATGGKIFGICNVFRYAIQAQSAIYESIGWAALGFVLLLAGYFLFEFLTPVIRVDDEIAKDNRAVGLISFLVSISLSFIIGSSITYGD</sequence>
<evidence type="ECO:0000313" key="8">
    <source>
        <dbReference type="EMBL" id="MBB6633706.1"/>
    </source>
</evidence>
<comment type="subcellular location">
    <subcellularLocation>
        <location evidence="1">Cell membrane</location>
        <topology evidence="1">Multi-pass membrane protein</topology>
    </subcellularLocation>
</comment>
<feature type="transmembrane region" description="Helical" evidence="7">
    <location>
        <begin position="123"/>
        <end position="145"/>
    </location>
</feature>
<reference evidence="8 9" key="1">
    <citation type="submission" date="2020-08" db="EMBL/GenBank/DDBJ databases">
        <title>Cohnella phylogeny.</title>
        <authorList>
            <person name="Dunlap C."/>
        </authorList>
    </citation>
    <scope>NUCLEOTIDE SEQUENCE [LARGE SCALE GENOMIC DNA]</scope>
    <source>
        <strain evidence="8 9">DSM 25241</strain>
    </source>
</reference>
<name>A0A841SSZ1_9BACL</name>
<evidence type="ECO:0000256" key="7">
    <source>
        <dbReference type="SAM" id="Phobius"/>
    </source>
</evidence>
<dbReference type="RefSeq" id="WP_185118928.1">
    <property type="nucleotide sequence ID" value="NZ_JACJVQ010000005.1"/>
</dbReference>
<dbReference type="Proteomes" id="UP000535838">
    <property type="component" value="Unassembled WGS sequence"/>
</dbReference>
<keyword evidence="9" id="KW-1185">Reference proteome</keyword>
<proteinExistence type="inferred from homology"/>
<evidence type="ECO:0000313" key="9">
    <source>
        <dbReference type="Proteomes" id="UP000535838"/>
    </source>
</evidence>
<keyword evidence="3" id="KW-1003">Cell membrane</keyword>
<organism evidence="8 9">
    <name type="scientific">Cohnella thailandensis</name>
    <dbReference type="NCBI Taxonomy" id="557557"/>
    <lineage>
        <taxon>Bacteria</taxon>
        <taxon>Bacillati</taxon>
        <taxon>Bacillota</taxon>
        <taxon>Bacilli</taxon>
        <taxon>Bacillales</taxon>
        <taxon>Paenibacillaceae</taxon>
        <taxon>Cohnella</taxon>
    </lineage>
</organism>
<evidence type="ECO:0000256" key="2">
    <source>
        <dbReference type="ARBA" id="ARBA00005779"/>
    </source>
</evidence>
<comment type="caution">
    <text evidence="8">The sequence shown here is derived from an EMBL/GenBank/DDBJ whole genome shotgun (WGS) entry which is preliminary data.</text>
</comment>
<comment type="similarity">
    <text evidence="2">Belongs to the UPF0719 family.</text>
</comment>
<feature type="transmembrane region" description="Helical" evidence="7">
    <location>
        <begin position="89"/>
        <end position="111"/>
    </location>
</feature>
<dbReference type="PANTHER" id="PTHR40043">
    <property type="entry name" value="UPF0719 INNER MEMBRANE PROTEIN YJFL"/>
    <property type="match status" value="1"/>
</dbReference>
<protein>
    <submittedName>
        <fullName evidence="8">DUF350 domain-containing protein</fullName>
    </submittedName>
</protein>
<evidence type="ECO:0000256" key="4">
    <source>
        <dbReference type="ARBA" id="ARBA00022692"/>
    </source>
</evidence>
<evidence type="ECO:0000256" key="6">
    <source>
        <dbReference type="ARBA" id="ARBA00023136"/>
    </source>
</evidence>
<keyword evidence="4 7" id="KW-0812">Transmembrane</keyword>
<feature type="transmembrane region" description="Helical" evidence="7">
    <location>
        <begin position="54"/>
        <end position="77"/>
    </location>
</feature>
<gene>
    <name evidence="8" type="ORF">H7B67_06260</name>
</gene>
<dbReference type="EMBL" id="JACJVQ010000005">
    <property type="protein sequence ID" value="MBB6633706.1"/>
    <property type="molecule type" value="Genomic_DNA"/>
</dbReference>
<dbReference type="AlphaFoldDB" id="A0A841SSZ1"/>
<accession>A0A841SSZ1</accession>
<dbReference type="InterPro" id="IPR007140">
    <property type="entry name" value="DUF350"/>
</dbReference>
<dbReference type="PANTHER" id="PTHR40043:SF1">
    <property type="entry name" value="UPF0719 INNER MEMBRANE PROTEIN YJFL"/>
    <property type="match status" value="1"/>
</dbReference>
<evidence type="ECO:0000256" key="5">
    <source>
        <dbReference type="ARBA" id="ARBA00022989"/>
    </source>
</evidence>
<keyword evidence="6 7" id="KW-0472">Membrane</keyword>
<evidence type="ECO:0000256" key="3">
    <source>
        <dbReference type="ARBA" id="ARBA00022475"/>
    </source>
</evidence>
<evidence type="ECO:0000256" key="1">
    <source>
        <dbReference type="ARBA" id="ARBA00004651"/>
    </source>
</evidence>
<feature type="transmembrane region" description="Helical" evidence="7">
    <location>
        <begin position="20"/>
        <end position="42"/>
    </location>
</feature>